<comment type="caution">
    <text evidence="1">The sequence shown here is derived from an EMBL/GenBank/DDBJ whole genome shotgun (WGS) entry which is preliminary data.</text>
</comment>
<dbReference type="NCBIfam" id="TIGR02117">
    <property type="entry name" value="chp_urease_rgn"/>
    <property type="match status" value="1"/>
</dbReference>
<dbReference type="PATRIC" id="fig|1612624.7.peg.2955"/>
<proteinExistence type="predicted"/>
<dbReference type="OrthoDB" id="211174at2"/>
<protein>
    <submittedName>
        <fullName evidence="1">Urease-associated protein</fullName>
    </submittedName>
</protein>
<reference evidence="1 2" key="1">
    <citation type="journal article" date="2016" name="Syst. Appl. Microbiol.">
        <title>Pararhizobium polonicum sp. nov. isolated from tumors on stone fruit rootstocks.</title>
        <authorList>
            <person name="Pulawska J."/>
            <person name="Kuzmanovic N."/>
            <person name="Willems A."/>
            <person name="Pothier J.F."/>
        </authorList>
    </citation>
    <scope>NUCLEOTIDE SEQUENCE [LARGE SCALE GENOMIC DNA]</scope>
    <source>
        <strain evidence="1 2">F5.1</strain>
    </source>
</reference>
<gene>
    <name evidence="1" type="ORF">ADU59_26170</name>
</gene>
<dbReference type="STRING" id="1612624.ADU59_26170"/>
<name>A0A1C7NVA3_9HYPH</name>
<dbReference type="AlphaFoldDB" id="A0A1C7NVA3"/>
<dbReference type="RefSeq" id="WP_068958323.1">
    <property type="nucleotide sequence ID" value="NZ_LGLV01000019.1"/>
</dbReference>
<dbReference type="Pfam" id="PF09601">
    <property type="entry name" value="DUF2459"/>
    <property type="match status" value="1"/>
</dbReference>
<dbReference type="Proteomes" id="UP000093111">
    <property type="component" value="Unassembled WGS sequence"/>
</dbReference>
<evidence type="ECO:0000313" key="1">
    <source>
        <dbReference type="EMBL" id="OBZ92626.1"/>
    </source>
</evidence>
<dbReference type="InterPro" id="IPR011727">
    <property type="entry name" value="CHP02117"/>
</dbReference>
<keyword evidence="2" id="KW-1185">Reference proteome</keyword>
<accession>A0A1C7NVA3</accession>
<evidence type="ECO:0000313" key="2">
    <source>
        <dbReference type="Proteomes" id="UP000093111"/>
    </source>
</evidence>
<dbReference type="EMBL" id="LGLV01000019">
    <property type="protein sequence ID" value="OBZ92626.1"/>
    <property type="molecule type" value="Genomic_DNA"/>
</dbReference>
<organism evidence="1 2">
    <name type="scientific">Pararhizobium polonicum</name>
    <dbReference type="NCBI Taxonomy" id="1612624"/>
    <lineage>
        <taxon>Bacteria</taxon>
        <taxon>Pseudomonadati</taxon>
        <taxon>Pseudomonadota</taxon>
        <taxon>Alphaproteobacteria</taxon>
        <taxon>Hyphomicrobiales</taxon>
        <taxon>Rhizobiaceae</taxon>
        <taxon>Rhizobium/Agrobacterium group</taxon>
        <taxon>Pararhizobium</taxon>
    </lineage>
</organism>
<sequence>MFWKRPVRWLVAVVLAAVLAAVAGTMIPRPLWPVAKADMAAAETHRILVLSNPIHTDIAIPIDAETLARFPFLAESGMPVDHPNARWLIFGWGGRAFYIETPTWAELKPVPLIKGLTVDRSVIHADVAGEIVEPSDRVAGFEIGTENYQRLLSFIEASFTPMDGRIEAIPGTAYGPNDRFFEANGWFSAAVGCNTWTAKALREAGLRTGWWNPLPVSLTTSLSLYN</sequence>